<keyword evidence="1" id="KW-0812">Transmembrane</keyword>
<comment type="caution">
    <text evidence="2">The sequence shown here is derived from an EMBL/GenBank/DDBJ whole genome shotgun (WGS) entry which is preliminary data.</text>
</comment>
<proteinExistence type="predicted"/>
<sequence>MFYYDSSFIILIPALLFSFYAQTKIQTTFNKYFKRRAFCGMSGAQVARKILDNNGLYNVQIELVRGKLSDHYDPAKRVLRLSEEVYYSDSLASIGIAAHEVGHAIQHQKSYAPLILRNSFVPVANIGSNLSWIFIIIGFAIRSLQLINFGILLFSAAVIFQIITLPVEFNASARALNQLEESSILNSQEIDGAKKVLNAAALTYVAATLVAISQLLRLILITRDSRD</sequence>
<evidence type="ECO:0000313" key="2">
    <source>
        <dbReference type="EMBL" id="EYE89276.1"/>
    </source>
</evidence>
<protein>
    <submittedName>
        <fullName evidence="2">Zinc metallopeptidase</fullName>
    </submittedName>
</protein>
<dbReference type="EMBL" id="AZQP01000006">
    <property type="protein sequence ID" value="EYE89276.1"/>
    <property type="molecule type" value="Genomic_DNA"/>
</dbReference>
<accession>A0A017RXF7</accession>
<dbReference type="InterPro" id="IPR007395">
    <property type="entry name" value="Zn_peptidase_2"/>
</dbReference>
<dbReference type="Proteomes" id="UP000019681">
    <property type="component" value="Unassembled WGS sequence"/>
</dbReference>
<dbReference type="PANTHER" id="PTHR36434:SF1">
    <property type="entry name" value="MEMBRANE PROTEASE YUGP-RELATED"/>
    <property type="match status" value="1"/>
</dbReference>
<evidence type="ECO:0000256" key="1">
    <source>
        <dbReference type="SAM" id="Phobius"/>
    </source>
</evidence>
<dbReference type="Pfam" id="PF04298">
    <property type="entry name" value="Zn_peptidase_2"/>
    <property type="match status" value="1"/>
</dbReference>
<name>A0A017RXF7_9CLOT</name>
<evidence type="ECO:0000313" key="3">
    <source>
        <dbReference type="Proteomes" id="UP000019681"/>
    </source>
</evidence>
<dbReference type="AlphaFoldDB" id="A0A017RXF7"/>
<feature type="transmembrane region" description="Helical" evidence="1">
    <location>
        <begin position="201"/>
        <end position="220"/>
    </location>
</feature>
<dbReference type="STRING" id="1403537.Q428_03100"/>
<keyword evidence="1" id="KW-1133">Transmembrane helix</keyword>
<dbReference type="PANTHER" id="PTHR36434">
    <property type="entry name" value="MEMBRANE PROTEASE YUGP-RELATED"/>
    <property type="match status" value="1"/>
</dbReference>
<keyword evidence="1" id="KW-0472">Membrane</keyword>
<dbReference type="OrthoDB" id="9784298at2"/>
<organism evidence="2 3">
    <name type="scientific">Fervidicella metallireducens AeB</name>
    <dbReference type="NCBI Taxonomy" id="1403537"/>
    <lineage>
        <taxon>Bacteria</taxon>
        <taxon>Bacillati</taxon>
        <taxon>Bacillota</taxon>
        <taxon>Clostridia</taxon>
        <taxon>Eubacteriales</taxon>
        <taxon>Clostridiaceae</taxon>
        <taxon>Fervidicella</taxon>
    </lineage>
</organism>
<reference evidence="2 3" key="1">
    <citation type="journal article" date="2014" name="Genome Announc.">
        <title>Draft Genome Sequence of Fervidicella metallireducens Strain AeBT, an Iron-Reducing Thermoanaerobe from the Great Artesian Basin.</title>
        <authorList>
            <person name="Patel B.K."/>
        </authorList>
    </citation>
    <scope>NUCLEOTIDE SEQUENCE [LARGE SCALE GENOMIC DNA]</scope>
    <source>
        <strain evidence="2 3">AeB</strain>
    </source>
</reference>
<feature type="transmembrane region" description="Helical" evidence="1">
    <location>
        <begin position="120"/>
        <end position="139"/>
    </location>
</feature>
<dbReference type="RefSeq" id="WP_035378053.1">
    <property type="nucleotide sequence ID" value="NZ_AZQP01000006.1"/>
</dbReference>
<gene>
    <name evidence="2" type="ORF">Q428_03100</name>
</gene>
<feature type="transmembrane region" description="Helical" evidence="1">
    <location>
        <begin position="146"/>
        <end position="167"/>
    </location>
</feature>
<keyword evidence="3" id="KW-1185">Reference proteome</keyword>